<evidence type="ECO:0000259" key="3">
    <source>
        <dbReference type="Pfam" id="PF03178"/>
    </source>
</evidence>
<evidence type="ECO:0000313" key="6">
    <source>
        <dbReference type="Proteomes" id="UP000009328"/>
    </source>
</evidence>
<name>K0KKT4_WICCF</name>
<comment type="subcellular location">
    <subcellularLocation>
        <location evidence="1">Nucleus</location>
    </subcellularLocation>
</comment>
<accession>K0KKT4</accession>
<keyword evidence="6" id="KW-1185">Reference proteome</keyword>
<evidence type="ECO:0000259" key="4">
    <source>
        <dbReference type="Pfam" id="PF10433"/>
    </source>
</evidence>
<evidence type="ECO:0000256" key="1">
    <source>
        <dbReference type="ARBA" id="ARBA00004123"/>
    </source>
</evidence>
<dbReference type="Pfam" id="PF03178">
    <property type="entry name" value="CPSF_A"/>
    <property type="match status" value="1"/>
</dbReference>
<dbReference type="Proteomes" id="UP000009328">
    <property type="component" value="Unassembled WGS sequence"/>
</dbReference>
<gene>
    <name evidence="5" type="ORF">BN7_3174</name>
</gene>
<reference evidence="5 6" key="1">
    <citation type="journal article" date="2012" name="Eukaryot. Cell">
        <title>Draft genome sequence of Wickerhamomyces ciferrii NRRL Y-1031 F-60-10.</title>
        <authorList>
            <person name="Schneider J."/>
            <person name="Andrea H."/>
            <person name="Blom J."/>
            <person name="Jaenicke S."/>
            <person name="Ruckert C."/>
            <person name="Schorsch C."/>
            <person name="Szczepanowski R."/>
            <person name="Farwick M."/>
            <person name="Goesmann A."/>
            <person name="Puhler A."/>
            <person name="Schaffer S."/>
            <person name="Tauch A."/>
            <person name="Kohler T."/>
            <person name="Brinkrolf K."/>
        </authorList>
    </citation>
    <scope>NUCLEOTIDE SEQUENCE [LARGE SCALE GENOMIC DNA]</scope>
    <source>
        <strain evidence="6">ATCC 14091 / BCRC 22168 / CBS 111 / JCM 3599 / NBRC 0793 / NRRL Y-1031 F-60-10</strain>
    </source>
</reference>
<dbReference type="EMBL" id="CAIF01000085">
    <property type="protein sequence ID" value="CCH43621.1"/>
    <property type="molecule type" value="Genomic_DNA"/>
</dbReference>
<dbReference type="InterPro" id="IPR018846">
    <property type="entry name" value="Beta-prop_RSE1/DDB1/CPSF1_1st"/>
</dbReference>
<feature type="domain" description="RSE1/DDB1/CPSF1 first beta-propeller" evidence="4">
    <location>
        <begin position="26"/>
        <end position="369"/>
    </location>
</feature>
<dbReference type="GO" id="GO:0003676">
    <property type="term" value="F:nucleic acid binding"/>
    <property type="evidence" value="ECO:0007669"/>
    <property type="project" value="InterPro"/>
</dbReference>
<evidence type="ECO:0000313" key="5">
    <source>
        <dbReference type="EMBL" id="CCH43621.1"/>
    </source>
</evidence>
<dbReference type="AlphaFoldDB" id="K0KKT4"/>
<dbReference type="Pfam" id="PF10433">
    <property type="entry name" value="Beta-prop_RSE1_1st"/>
    <property type="match status" value="1"/>
</dbReference>
<sequence>MSFVVNTVVEPNEVVDILVAKLLGNTELLVIAKRNSIELYSFELENKVELQNSFDINEHILDVRLIKLFDDKEFLVLATASNKLLIIGFNSLSEGFVLEEIKLKDDEVYLTIQQGTLGIDPSNQYIVVFTNEGLLVTYELDQKVSKLNLNTYLHQKKKKKQLFKKPIVSSFPKHKRETRDPMLVERLVLLNDREYSYISVLYRDDLFQYYLKTYSKENNKLDFWNKLKLPDTIKPNVVLPVHELGTFMMSKNGVILSIAPYWSRSSFLDDKNQNSTIHIVNDDQQTYIQKKLPMGSTWEIKSATIIPTNDNDDSIKFILVTETGEYYISVFKAAKDTITGELYVDSWTLHKLEGQFPESPSIIKLLNNSNQFIIKNSSSIEIKQLHSDFSKFNTSQSWNITSSILDFNISGTTLPKIQICGGSDLHTGFIKTEFNGFETSLTSIFDNFNEIQGVLNIWHIDDKILINTLEGIHIFEKKFGGYHKFSNDFYGLTNINGNIIDLGFTQGKLIVITDQGIFQNGKQIQKLNISTGKILNNLIPIYVSGSNLYYKNEKYPVTDDVSVLNIFQDNKTIHILIGHWDGSIEIFINGIKKTFKKSNMAINSVLIKKIGSNLNYIVGDVEGNIKIMNLTDTISILNIGDAPVTIVDYESNSILVYNVENLIKIEFDNETGDLSNRGYLNVESPLYLNYYPELDQIWGVNDKGLYQISMENSSKLLTDDTKLNKLVRKSINFKNFLHLSLFLINGTTINPKTNEETWNCELHVIDNNNYQTKCIYKFPPGIEITDVVNTQYHKELIDTYEEEPIGLAMENIFSQCFIVSCSYTNQDDIGPSLMLFSVDEFGQLQYQCSSPKNQKYSFQSLTNHGNRIIIGVGDSIVGYKLDYSITDSKFSLKKITDVYKTRYFTSHIKSCGSEIVVGDLIHGVSKLSLKVKPNRLDEEDMIFQFEESLQNLEQVHFLTGLETWGNLIITSDSLRNIKIQFANGDECLLISEFNLDDQINCIRFINKDKTVMDKINQVLMSGSMNNELDDIITLFVLGSINGGVYLISIVLAEDLSKILKDSQDLIIKSKHDNLIINDTSSDGKLIGFEQFKSVKGTRQTLDHSSIGFIDGDLIKKYDDDISGNLVKSKCVLL</sequence>
<keyword evidence="2" id="KW-0507">mRNA processing</keyword>
<dbReference type="GO" id="GO:0005634">
    <property type="term" value="C:nucleus"/>
    <property type="evidence" value="ECO:0007669"/>
    <property type="project" value="UniProtKB-SubCell"/>
</dbReference>
<organism evidence="5 6">
    <name type="scientific">Wickerhamomyces ciferrii (strain ATCC 14091 / BCRC 22168 / CBS 111 / JCM 3599 / NBRC 0793 / NRRL Y-1031 F-60-10)</name>
    <name type="common">Yeast</name>
    <name type="synonym">Pichia ciferrii</name>
    <dbReference type="NCBI Taxonomy" id="1206466"/>
    <lineage>
        <taxon>Eukaryota</taxon>
        <taxon>Fungi</taxon>
        <taxon>Dikarya</taxon>
        <taxon>Ascomycota</taxon>
        <taxon>Saccharomycotina</taxon>
        <taxon>Saccharomycetes</taxon>
        <taxon>Phaffomycetales</taxon>
        <taxon>Wickerhamomycetaceae</taxon>
        <taxon>Wickerhamomyces</taxon>
    </lineage>
</organism>
<comment type="caution">
    <text evidence="5">The sequence shown here is derived from an EMBL/GenBank/DDBJ whole genome shotgun (WGS) entry which is preliminary data.</text>
</comment>
<dbReference type="InParanoid" id="K0KKT4"/>
<protein>
    <submittedName>
        <fullName evidence="5">Uncharacterized protein</fullName>
    </submittedName>
</protein>
<feature type="domain" description="RSE1/DDB1/CPSF1 C-terminal" evidence="3">
    <location>
        <begin position="815"/>
        <end position="1117"/>
    </location>
</feature>
<dbReference type="HOGENOM" id="CLU_278750_0_0_1"/>
<dbReference type="Gene3D" id="2.130.10.10">
    <property type="entry name" value="YVTN repeat-like/Quinoprotein amine dehydrogenase"/>
    <property type="match status" value="1"/>
</dbReference>
<evidence type="ECO:0000256" key="2">
    <source>
        <dbReference type="ARBA" id="ARBA00022664"/>
    </source>
</evidence>
<dbReference type="InterPro" id="IPR015943">
    <property type="entry name" value="WD40/YVTN_repeat-like_dom_sf"/>
</dbReference>
<proteinExistence type="predicted"/>
<dbReference type="InterPro" id="IPR004871">
    <property type="entry name" value="RSE1/DDB1/CPSF1_C"/>
</dbReference>